<dbReference type="STRING" id="1387277.SAMN06295998_11427"/>
<dbReference type="GO" id="GO:0120147">
    <property type="term" value="F:formylglycine-generating oxidase activity"/>
    <property type="evidence" value="ECO:0007669"/>
    <property type="project" value="TreeGrafter"/>
</dbReference>
<sequence length="334" mass="37039">MTENRVNAPTKNACQAEQGDTCCTPSAANLAQRDWMTHANAVPVAPAAVQDELRARLIEIPGGFFEMGARKSTYPADLDAPRRKVRVSPFRISATTVTNADYARFVEATGYHTVAEIWGWSFVFHLLLDDPARWPNAPPGLPWWRQVEGASWAAPTGPGSSWEDRPKHPAIHIAWYDAAAYCKWAGLRLPQEAEWERAARGGLERMKFPWGNAMMPEGQHAMNIWQGVFPHTNIAEDGYLGTAPVDAFAPNGYGLYNCSGNVWEWVQDWFGDTRPIGPARDPRGPGSGTGRVQRGGSYLCHDSYCDRYHVHSRTRNDPDSSTGNCGFRVAASHR</sequence>
<organism evidence="3 4">
    <name type="scientific">Primorskyibacter flagellatus</name>
    <dbReference type="NCBI Taxonomy" id="1387277"/>
    <lineage>
        <taxon>Bacteria</taxon>
        <taxon>Pseudomonadati</taxon>
        <taxon>Pseudomonadota</taxon>
        <taxon>Alphaproteobacteria</taxon>
        <taxon>Rhodobacterales</taxon>
        <taxon>Roseobacteraceae</taxon>
        <taxon>Primorskyibacter</taxon>
    </lineage>
</organism>
<dbReference type="PANTHER" id="PTHR23150:SF19">
    <property type="entry name" value="FORMYLGLYCINE-GENERATING ENZYME"/>
    <property type="match status" value="1"/>
</dbReference>
<evidence type="ECO:0000313" key="3">
    <source>
        <dbReference type="EMBL" id="SMC96685.1"/>
    </source>
</evidence>
<dbReference type="InterPro" id="IPR042095">
    <property type="entry name" value="SUMF_sf"/>
</dbReference>
<dbReference type="AlphaFoldDB" id="A0A1W2DGW3"/>
<reference evidence="3 4" key="1">
    <citation type="submission" date="2017-04" db="EMBL/GenBank/DDBJ databases">
        <authorList>
            <person name="Afonso C.L."/>
            <person name="Miller P.J."/>
            <person name="Scott M.A."/>
            <person name="Spackman E."/>
            <person name="Goraichik I."/>
            <person name="Dimitrov K.M."/>
            <person name="Suarez D.L."/>
            <person name="Swayne D.E."/>
        </authorList>
    </citation>
    <scope>NUCLEOTIDE SEQUENCE [LARGE SCALE GENOMIC DNA]</scope>
    <source>
        <strain evidence="3 4">CGMCC 1.12644</strain>
    </source>
</reference>
<gene>
    <name evidence="3" type="ORF">SAMN06295998_11427</name>
</gene>
<proteinExistence type="predicted"/>
<evidence type="ECO:0000313" key="4">
    <source>
        <dbReference type="Proteomes" id="UP000192330"/>
    </source>
</evidence>
<dbReference type="SUPFAM" id="SSF56436">
    <property type="entry name" value="C-type lectin-like"/>
    <property type="match status" value="1"/>
</dbReference>
<protein>
    <submittedName>
        <fullName evidence="3">Formylglycine-generating enzyme, required for sulfatase activity, contains SUMF1/FGE domain</fullName>
    </submittedName>
</protein>
<feature type="region of interest" description="Disordered" evidence="1">
    <location>
        <begin position="312"/>
        <end position="334"/>
    </location>
</feature>
<feature type="domain" description="Sulfatase-modifying factor enzyme-like" evidence="2">
    <location>
        <begin position="57"/>
        <end position="330"/>
    </location>
</feature>
<accession>A0A1W2DGW3</accession>
<keyword evidence="4" id="KW-1185">Reference proteome</keyword>
<dbReference type="InterPro" id="IPR005532">
    <property type="entry name" value="SUMF_dom"/>
</dbReference>
<evidence type="ECO:0000259" key="2">
    <source>
        <dbReference type="Pfam" id="PF03781"/>
    </source>
</evidence>
<name>A0A1W2DGW3_9RHOB</name>
<dbReference type="PANTHER" id="PTHR23150">
    <property type="entry name" value="SULFATASE MODIFYING FACTOR 1, 2"/>
    <property type="match status" value="1"/>
</dbReference>
<dbReference type="EMBL" id="FWYD01000014">
    <property type="protein sequence ID" value="SMC96685.1"/>
    <property type="molecule type" value="Genomic_DNA"/>
</dbReference>
<dbReference type="Proteomes" id="UP000192330">
    <property type="component" value="Unassembled WGS sequence"/>
</dbReference>
<dbReference type="InterPro" id="IPR051043">
    <property type="entry name" value="Sulfatase_Mod_Factor_Kinase"/>
</dbReference>
<dbReference type="Gene3D" id="3.90.1580.10">
    <property type="entry name" value="paralog of FGE (formylglycine-generating enzyme)"/>
    <property type="match status" value="1"/>
</dbReference>
<dbReference type="InterPro" id="IPR016187">
    <property type="entry name" value="CTDL_fold"/>
</dbReference>
<evidence type="ECO:0000256" key="1">
    <source>
        <dbReference type="SAM" id="MobiDB-lite"/>
    </source>
</evidence>
<feature type="region of interest" description="Disordered" evidence="1">
    <location>
        <begin position="274"/>
        <end position="295"/>
    </location>
</feature>
<dbReference type="Pfam" id="PF03781">
    <property type="entry name" value="FGE-sulfatase"/>
    <property type="match status" value="1"/>
</dbReference>